<evidence type="ECO:0000256" key="16">
    <source>
        <dbReference type="SAM" id="MobiDB-lite"/>
    </source>
</evidence>
<dbReference type="PROSITE" id="PS52012">
    <property type="entry name" value="CFEM"/>
    <property type="match status" value="1"/>
</dbReference>
<keyword evidence="5" id="KW-0964">Secreted</keyword>
<reference evidence="19" key="2">
    <citation type="submission" date="2023-06" db="EMBL/GenBank/DDBJ databases">
        <authorList>
            <consortium name="Lawrence Berkeley National Laboratory"/>
            <person name="Haridas S."/>
            <person name="Hensen N."/>
            <person name="Bonometti L."/>
            <person name="Westerberg I."/>
            <person name="Brannstrom I.O."/>
            <person name="Guillou S."/>
            <person name="Cros-Aarteil S."/>
            <person name="Calhoun S."/>
            <person name="Kuo A."/>
            <person name="Mondo S."/>
            <person name="Pangilinan J."/>
            <person name="Riley R."/>
            <person name="Labutti K."/>
            <person name="Andreopoulos B."/>
            <person name="Lipzen A."/>
            <person name="Chen C."/>
            <person name="Yanf M."/>
            <person name="Daum C."/>
            <person name="Ng V."/>
            <person name="Clum A."/>
            <person name="Steindorff A."/>
            <person name="Ohm R."/>
            <person name="Martin F."/>
            <person name="Silar P."/>
            <person name="Natvig D."/>
            <person name="Lalanne C."/>
            <person name="Gautier V."/>
            <person name="Ament-Velasquez S.L."/>
            <person name="Kruys A."/>
            <person name="Hutchinson M.I."/>
            <person name="Powell A.J."/>
            <person name="Barry K."/>
            <person name="Miller A.N."/>
            <person name="Grigoriev I.V."/>
            <person name="Debuchy R."/>
            <person name="Gladieux P."/>
            <person name="Thoren M.H."/>
            <person name="Johannesson H."/>
        </authorList>
    </citation>
    <scope>NUCLEOTIDE SEQUENCE</scope>
    <source>
        <strain evidence="19">SMH4131-1</strain>
    </source>
</reference>
<keyword evidence="4" id="KW-1003">Cell membrane</keyword>
<evidence type="ECO:0000256" key="10">
    <source>
        <dbReference type="ARBA" id="ARBA00023004"/>
    </source>
</evidence>
<evidence type="ECO:0000256" key="13">
    <source>
        <dbReference type="ARBA" id="ARBA00023180"/>
    </source>
</evidence>
<reference evidence="19" key="1">
    <citation type="journal article" date="2023" name="Mol. Phylogenet. Evol.">
        <title>Genome-scale phylogeny and comparative genomics of the fungal order Sordariales.</title>
        <authorList>
            <person name="Hensen N."/>
            <person name="Bonometti L."/>
            <person name="Westerberg I."/>
            <person name="Brannstrom I.O."/>
            <person name="Guillou S."/>
            <person name="Cros-Aarteil S."/>
            <person name="Calhoun S."/>
            <person name="Haridas S."/>
            <person name="Kuo A."/>
            <person name="Mondo S."/>
            <person name="Pangilinan J."/>
            <person name="Riley R."/>
            <person name="LaButti K."/>
            <person name="Andreopoulos B."/>
            <person name="Lipzen A."/>
            <person name="Chen C."/>
            <person name="Yan M."/>
            <person name="Daum C."/>
            <person name="Ng V."/>
            <person name="Clum A."/>
            <person name="Steindorff A."/>
            <person name="Ohm R.A."/>
            <person name="Martin F."/>
            <person name="Silar P."/>
            <person name="Natvig D.O."/>
            <person name="Lalanne C."/>
            <person name="Gautier V."/>
            <person name="Ament-Velasquez S.L."/>
            <person name="Kruys A."/>
            <person name="Hutchinson M.I."/>
            <person name="Powell A.J."/>
            <person name="Barry K."/>
            <person name="Miller A.N."/>
            <person name="Grigoriev I.V."/>
            <person name="Debuchy R."/>
            <person name="Gladieux P."/>
            <person name="Hiltunen Thoren M."/>
            <person name="Johannesson H."/>
        </authorList>
    </citation>
    <scope>NUCLEOTIDE SEQUENCE</scope>
    <source>
        <strain evidence="19">SMH4131-1</strain>
    </source>
</reference>
<dbReference type="SMART" id="SM00747">
    <property type="entry name" value="CFEM"/>
    <property type="match status" value="1"/>
</dbReference>
<evidence type="ECO:0000259" key="18">
    <source>
        <dbReference type="PROSITE" id="PS52012"/>
    </source>
</evidence>
<keyword evidence="12 15" id="KW-1015">Disulfide bond</keyword>
<evidence type="ECO:0000256" key="6">
    <source>
        <dbReference type="ARBA" id="ARBA00022617"/>
    </source>
</evidence>
<dbReference type="InterPro" id="IPR051735">
    <property type="entry name" value="CFEM_domain"/>
</dbReference>
<dbReference type="PANTHER" id="PTHR37928">
    <property type="entry name" value="CFEM DOMAIN PROTEIN (AFU_ORTHOLOGUE AFUA_6G14090)"/>
    <property type="match status" value="1"/>
</dbReference>
<evidence type="ECO:0000256" key="2">
    <source>
        <dbReference type="ARBA" id="ARBA00004613"/>
    </source>
</evidence>
<name>A0AAE0IF43_9PEZI</name>
<evidence type="ECO:0000256" key="8">
    <source>
        <dbReference type="ARBA" id="ARBA00022723"/>
    </source>
</evidence>
<dbReference type="Pfam" id="PF05730">
    <property type="entry name" value="CFEM"/>
    <property type="match status" value="1"/>
</dbReference>
<feature type="region of interest" description="Disordered" evidence="16">
    <location>
        <begin position="121"/>
        <end position="148"/>
    </location>
</feature>
<dbReference type="PANTHER" id="PTHR37928:SF2">
    <property type="entry name" value="GPI ANCHORED CFEM DOMAIN PROTEIN (AFU_ORTHOLOGUE AFUA_6G10580)"/>
    <property type="match status" value="1"/>
</dbReference>
<dbReference type="InterPro" id="IPR008427">
    <property type="entry name" value="Extracellular_membr_CFEM_dom"/>
</dbReference>
<evidence type="ECO:0000256" key="3">
    <source>
        <dbReference type="ARBA" id="ARBA00010031"/>
    </source>
</evidence>
<evidence type="ECO:0000256" key="14">
    <source>
        <dbReference type="ARBA" id="ARBA00023288"/>
    </source>
</evidence>
<evidence type="ECO:0000256" key="17">
    <source>
        <dbReference type="SAM" id="SignalP"/>
    </source>
</evidence>
<accession>A0AAE0IF43</accession>
<keyword evidence="9 17" id="KW-0732">Signal</keyword>
<protein>
    <recommendedName>
        <fullName evidence="18">CFEM domain-containing protein</fullName>
    </recommendedName>
</protein>
<keyword evidence="14" id="KW-0449">Lipoprotein</keyword>
<keyword evidence="6 15" id="KW-0349">Heme</keyword>
<dbReference type="GO" id="GO:0046872">
    <property type="term" value="F:metal ion binding"/>
    <property type="evidence" value="ECO:0007669"/>
    <property type="project" value="UniProtKB-UniRule"/>
</dbReference>
<dbReference type="EMBL" id="JAUEPO010000004">
    <property type="protein sequence ID" value="KAK3323902.1"/>
    <property type="molecule type" value="Genomic_DNA"/>
</dbReference>
<dbReference type="Proteomes" id="UP001286456">
    <property type="component" value="Unassembled WGS sequence"/>
</dbReference>
<feature type="signal peptide" evidence="17">
    <location>
        <begin position="1"/>
        <end position="19"/>
    </location>
</feature>
<feature type="chain" id="PRO_5042164802" description="CFEM domain-containing protein" evidence="17">
    <location>
        <begin position="20"/>
        <end position="183"/>
    </location>
</feature>
<keyword evidence="13" id="KW-0325">Glycoprotein</keyword>
<feature type="disulfide bond" evidence="15">
    <location>
        <begin position="50"/>
        <end position="83"/>
    </location>
</feature>
<evidence type="ECO:0000313" key="19">
    <source>
        <dbReference type="EMBL" id="KAK3323902.1"/>
    </source>
</evidence>
<comment type="caution">
    <text evidence="15">Lacks conserved residue(s) required for the propagation of feature annotation.</text>
</comment>
<evidence type="ECO:0000256" key="7">
    <source>
        <dbReference type="ARBA" id="ARBA00022622"/>
    </source>
</evidence>
<gene>
    <name evidence="19" type="ORF">B0T19DRAFT_216498</name>
</gene>
<comment type="similarity">
    <text evidence="3">Belongs to the RBT5 family.</text>
</comment>
<dbReference type="GO" id="GO:0005576">
    <property type="term" value="C:extracellular region"/>
    <property type="evidence" value="ECO:0007669"/>
    <property type="project" value="UniProtKB-SubCell"/>
</dbReference>
<evidence type="ECO:0000256" key="9">
    <source>
        <dbReference type="ARBA" id="ARBA00022729"/>
    </source>
</evidence>
<dbReference type="GO" id="GO:0005886">
    <property type="term" value="C:plasma membrane"/>
    <property type="evidence" value="ECO:0007669"/>
    <property type="project" value="UniProtKB-SubCell"/>
</dbReference>
<proteinExistence type="inferred from homology"/>
<evidence type="ECO:0000313" key="20">
    <source>
        <dbReference type="Proteomes" id="UP001286456"/>
    </source>
</evidence>
<evidence type="ECO:0000256" key="4">
    <source>
        <dbReference type="ARBA" id="ARBA00022475"/>
    </source>
</evidence>
<feature type="domain" description="CFEM" evidence="18">
    <location>
        <begin position="1"/>
        <end position="111"/>
    </location>
</feature>
<evidence type="ECO:0000256" key="11">
    <source>
        <dbReference type="ARBA" id="ARBA00023136"/>
    </source>
</evidence>
<evidence type="ECO:0000256" key="1">
    <source>
        <dbReference type="ARBA" id="ARBA00004609"/>
    </source>
</evidence>
<sequence length="183" mass="17526">MKIPAILLSLALASVSVVAQDGLPDCAKACANTLLNSNVNGCGTDAACICKSGRFLSDIACCLVGSCDEKDQSSAATFASGICALNDVTGLPTAVVCSTTASASPTTSSAALTTAPTTTAATHSTAVTSSPSTSTTGSESSSAAATTAAAASTTTTSKNLSPRHTAAAGLGAIGGIMAAVAML</sequence>
<evidence type="ECO:0000256" key="15">
    <source>
        <dbReference type="PROSITE-ProRule" id="PRU01356"/>
    </source>
</evidence>
<keyword evidence="8 15" id="KW-0479">Metal-binding</keyword>
<evidence type="ECO:0000256" key="5">
    <source>
        <dbReference type="ARBA" id="ARBA00022525"/>
    </source>
</evidence>
<keyword evidence="10 15" id="KW-0408">Iron</keyword>
<organism evidence="19 20">
    <name type="scientific">Cercophora scortea</name>
    <dbReference type="NCBI Taxonomy" id="314031"/>
    <lineage>
        <taxon>Eukaryota</taxon>
        <taxon>Fungi</taxon>
        <taxon>Dikarya</taxon>
        <taxon>Ascomycota</taxon>
        <taxon>Pezizomycotina</taxon>
        <taxon>Sordariomycetes</taxon>
        <taxon>Sordariomycetidae</taxon>
        <taxon>Sordariales</taxon>
        <taxon>Lasiosphaeriaceae</taxon>
        <taxon>Cercophora</taxon>
    </lineage>
</organism>
<comment type="subcellular location">
    <subcellularLocation>
        <location evidence="1">Cell membrane</location>
        <topology evidence="1">Lipid-anchor</topology>
        <topology evidence="1">GPI-anchor</topology>
    </subcellularLocation>
    <subcellularLocation>
        <location evidence="2">Secreted</location>
    </subcellularLocation>
</comment>
<evidence type="ECO:0000256" key="12">
    <source>
        <dbReference type="ARBA" id="ARBA00023157"/>
    </source>
</evidence>
<keyword evidence="20" id="KW-1185">Reference proteome</keyword>
<feature type="binding site" description="axial binding residue" evidence="15">
    <location>
        <position position="45"/>
    </location>
    <ligand>
        <name>heme</name>
        <dbReference type="ChEBI" id="CHEBI:30413"/>
    </ligand>
    <ligandPart>
        <name>Fe</name>
        <dbReference type="ChEBI" id="CHEBI:18248"/>
    </ligandPart>
</feature>
<dbReference type="AlphaFoldDB" id="A0AAE0IF43"/>
<comment type="caution">
    <text evidence="19">The sequence shown here is derived from an EMBL/GenBank/DDBJ whole genome shotgun (WGS) entry which is preliminary data.</text>
</comment>
<keyword evidence="7" id="KW-0336">GPI-anchor</keyword>
<dbReference type="GO" id="GO:0098552">
    <property type="term" value="C:side of membrane"/>
    <property type="evidence" value="ECO:0007669"/>
    <property type="project" value="UniProtKB-KW"/>
</dbReference>
<keyword evidence="11" id="KW-0472">Membrane</keyword>